<keyword evidence="4" id="KW-0926">Vacuole</keyword>
<feature type="region of interest" description="Disordered" evidence="10">
    <location>
        <begin position="430"/>
        <end position="468"/>
    </location>
</feature>
<feature type="compositionally biased region" description="Polar residues" evidence="10">
    <location>
        <begin position="441"/>
        <end position="456"/>
    </location>
</feature>
<evidence type="ECO:0000256" key="3">
    <source>
        <dbReference type="ARBA" id="ARBA00007426"/>
    </source>
</evidence>
<evidence type="ECO:0000259" key="11">
    <source>
        <dbReference type="PROSITE" id="PS50195"/>
    </source>
</evidence>
<dbReference type="AlphaFoldDB" id="A0A5C3EFJ6"/>
<feature type="domain" description="PX" evidence="11">
    <location>
        <begin position="591"/>
        <end position="705"/>
    </location>
</feature>
<feature type="compositionally biased region" description="Low complexity" evidence="10">
    <location>
        <begin position="221"/>
        <end position="245"/>
    </location>
</feature>
<sequence>MDAELTKELREATDQLLDLGPARPAAFPPSPHLQRARQPSLTKPANVSKPKLPAFSSESKLEILHSPTDVRPWHWPTPSTARTIERDVEDSHSVVAAKGDDQPIRIELGSSTADDADDHLPARGLNSRIESVKAAIAKTHEVAALKLDRDRIGEVDGELRAASPSKLRVRTPINDIYINQYGERVVQGKVVGRILGGRPRPASRNEDAAHPSSNIDADRVASPSLARSSSPLQPASIQASSSEARATATSPPAFFLESFPDAFISRTTTPASPPTKKKERRPSKGGPPSILKAPRAVAGALTLAHSDNADEPVPVLVQDTSFHTASDFGSPSSSSSKQLSPRPHNLKLHSSSSSRREVDEQIGSALKGLQLHNMGTEDGTSRMLSPTEGGSTTDSGRTKIDLPSLRRSTPTIELSQAKADTVVLHGNRRQARASGLVKSQAEASSSNGGSMYGSPTASPPVGTTALPSIHGDSKVVEDVGAADPVLSYSRYGSASEPSSPLRSPRRSHFTYDNAVAATAADASHDEPDSDKASLESAPSSLISLPVSTLTSSSRTPSHTSLERRRSASSTTAPRRRSSTRHTSSSSHSDVFAREVRIRGWSEVGSQARGWVVFELRILTKQGTPIIAHKRFSSFVKLRETLKKECKDQAKWLPELPTKAAGLLSKYDAKYLEKRRRALQRWLETVMLDRVWGASEGLREWVLASD</sequence>
<dbReference type="GO" id="GO:0032266">
    <property type="term" value="F:phosphatidylinositol-3-phosphate binding"/>
    <property type="evidence" value="ECO:0007669"/>
    <property type="project" value="InterPro"/>
</dbReference>
<evidence type="ECO:0000313" key="12">
    <source>
        <dbReference type="EMBL" id="SPO27939.1"/>
    </source>
</evidence>
<evidence type="ECO:0000313" key="13">
    <source>
        <dbReference type="Proteomes" id="UP000324022"/>
    </source>
</evidence>
<feature type="compositionally biased region" description="Polar residues" evidence="10">
    <location>
        <begin position="382"/>
        <end position="395"/>
    </location>
</feature>
<dbReference type="GO" id="GO:0010008">
    <property type="term" value="C:endosome membrane"/>
    <property type="evidence" value="ECO:0007669"/>
    <property type="project" value="UniProtKB-SubCell"/>
</dbReference>
<comment type="subcellular location">
    <subcellularLocation>
        <location evidence="2">Endosome</location>
    </subcellularLocation>
    <subcellularLocation>
        <location evidence="1">Vacuole membrane</location>
        <topology evidence="1">Peripheral membrane protein</topology>
    </subcellularLocation>
</comment>
<keyword evidence="13" id="KW-1185">Reference proteome</keyword>
<dbReference type="PROSITE" id="PS50195">
    <property type="entry name" value="PX"/>
    <property type="match status" value="1"/>
</dbReference>
<feature type="region of interest" description="Disordered" evidence="10">
    <location>
        <begin position="265"/>
        <end position="402"/>
    </location>
</feature>
<dbReference type="InterPro" id="IPR001683">
    <property type="entry name" value="PX_dom"/>
</dbReference>
<dbReference type="EMBL" id="OOIN01000020">
    <property type="protein sequence ID" value="SPO27939.1"/>
    <property type="molecule type" value="Genomic_DNA"/>
</dbReference>
<evidence type="ECO:0000256" key="2">
    <source>
        <dbReference type="ARBA" id="ARBA00004177"/>
    </source>
</evidence>
<gene>
    <name evidence="12" type="ORF">UTRI_05082</name>
</gene>
<evidence type="ECO:0000256" key="8">
    <source>
        <dbReference type="ARBA" id="ARBA00033774"/>
    </source>
</evidence>
<feature type="compositionally biased region" description="Low complexity" evidence="10">
    <location>
        <begin position="326"/>
        <end position="340"/>
    </location>
</feature>
<reference evidence="12 13" key="1">
    <citation type="submission" date="2018-03" db="EMBL/GenBank/DDBJ databases">
        <authorList>
            <person name="Guldener U."/>
        </authorList>
    </citation>
    <scope>NUCLEOTIDE SEQUENCE [LARGE SCALE GENOMIC DNA]</scope>
    <source>
        <strain evidence="12 13">NBRC100155</strain>
    </source>
</reference>
<feature type="region of interest" description="Disordered" evidence="10">
    <location>
        <begin position="196"/>
        <end position="245"/>
    </location>
</feature>
<evidence type="ECO:0000256" key="10">
    <source>
        <dbReference type="SAM" id="MobiDB-lite"/>
    </source>
</evidence>
<protein>
    <recommendedName>
        <fullName evidence="8">Endosomal/vacuolar adapter protein YPT35</fullName>
    </recommendedName>
    <alternativeName>
        <fullName evidence="9">PX domain-containing protein YPT35</fullName>
    </alternativeName>
</protein>
<dbReference type="InterPro" id="IPR036871">
    <property type="entry name" value="PX_dom_sf"/>
</dbReference>
<dbReference type="CDD" id="cd07280">
    <property type="entry name" value="PX_YPT35"/>
    <property type="match status" value="1"/>
</dbReference>
<evidence type="ECO:0000256" key="9">
    <source>
        <dbReference type="ARBA" id="ARBA00033785"/>
    </source>
</evidence>
<evidence type="ECO:0000256" key="1">
    <source>
        <dbReference type="ARBA" id="ARBA00004148"/>
    </source>
</evidence>
<evidence type="ECO:0000256" key="5">
    <source>
        <dbReference type="ARBA" id="ARBA00022753"/>
    </source>
</evidence>
<name>A0A5C3EFJ6_9BASI</name>
<comment type="function">
    <text evidence="7">Recruits the lipid transfer protein VPS13 to endosomal and vacuolar membranes.</text>
</comment>
<feature type="region of interest" description="Disordered" evidence="10">
    <location>
        <begin position="545"/>
        <end position="588"/>
    </location>
</feature>
<dbReference type="OrthoDB" id="10254720at2759"/>
<dbReference type="GO" id="GO:0005774">
    <property type="term" value="C:vacuolar membrane"/>
    <property type="evidence" value="ECO:0007669"/>
    <property type="project" value="UniProtKB-SubCell"/>
</dbReference>
<proteinExistence type="inferred from homology"/>
<feature type="compositionally biased region" description="Polar residues" evidence="10">
    <location>
        <begin position="545"/>
        <end position="559"/>
    </location>
</feature>
<evidence type="ECO:0000256" key="6">
    <source>
        <dbReference type="ARBA" id="ARBA00023136"/>
    </source>
</evidence>
<accession>A0A5C3EFJ6</accession>
<feature type="region of interest" description="Disordered" evidence="10">
    <location>
        <begin position="19"/>
        <end position="54"/>
    </location>
</feature>
<dbReference type="SUPFAM" id="SSF64268">
    <property type="entry name" value="PX domain"/>
    <property type="match status" value="1"/>
</dbReference>
<evidence type="ECO:0000256" key="4">
    <source>
        <dbReference type="ARBA" id="ARBA00022554"/>
    </source>
</evidence>
<keyword evidence="5" id="KW-0967">Endosome</keyword>
<dbReference type="Proteomes" id="UP000324022">
    <property type="component" value="Unassembled WGS sequence"/>
</dbReference>
<dbReference type="Gene3D" id="3.30.1520.10">
    <property type="entry name" value="Phox-like domain"/>
    <property type="match status" value="1"/>
</dbReference>
<evidence type="ECO:0000256" key="7">
    <source>
        <dbReference type="ARBA" id="ARBA00033728"/>
    </source>
</evidence>
<dbReference type="InterPro" id="IPR037917">
    <property type="entry name" value="Ypt35_PX"/>
</dbReference>
<dbReference type="Pfam" id="PF00787">
    <property type="entry name" value="PX"/>
    <property type="match status" value="1"/>
</dbReference>
<keyword evidence="6" id="KW-0472">Membrane</keyword>
<organism evidence="12 13">
    <name type="scientific">Ustilago trichophora</name>
    <dbReference type="NCBI Taxonomy" id="86804"/>
    <lineage>
        <taxon>Eukaryota</taxon>
        <taxon>Fungi</taxon>
        <taxon>Dikarya</taxon>
        <taxon>Basidiomycota</taxon>
        <taxon>Ustilaginomycotina</taxon>
        <taxon>Ustilaginomycetes</taxon>
        <taxon>Ustilaginales</taxon>
        <taxon>Ustilaginaceae</taxon>
        <taxon>Ustilago</taxon>
    </lineage>
</organism>
<comment type="similarity">
    <text evidence="3">Belongs to the YPT35 family.</text>
</comment>